<dbReference type="GO" id="GO:0016301">
    <property type="term" value="F:kinase activity"/>
    <property type="evidence" value="ECO:0007669"/>
    <property type="project" value="TreeGrafter"/>
</dbReference>
<dbReference type="InterPro" id="IPR004716">
    <property type="entry name" value="PTS_IIA_glucitol/sorbitol-sp"/>
</dbReference>
<evidence type="ECO:0000313" key="4">
    <source>
        <dbReference type="Proteomes" id="UP000076476"/>
    </source>
</evidence>
<dbReference type="EMBL" id="CP017703">
    <property type="protein sequence ID" value="ASS90090.1"/>
    <property type="molecule type" value="Genomic_DNA"/>
</dbReference>
<dbReference type="OrthoDB" id="7065254at2"/>
<dbReference type="InterPro" id="IPR036665">
    <property type="entry name" value="PTS_IIA_glucitol/sorbitol_sf"/>
</dbReference>
<dbReference type="PROSITE" id="PS51097">
    <property type="entry name" value="PTS_EIIA_TYPE_5"/>
    <property type="match status" value="1"/>
</dbReference>
<sequence length="119" mass="13352">MSKTIIREIGTLVPSFEEEKVLILFGPNAPQELREVSVIHEFEGDVSDEPLVEGGKIIWGDQEYFITAVGSAANKNLKELGHISIYFSKPNEHVLPGAVFVEPFTFPHIEVGKEIRFEK</sequence>
<accession>A0A161YVK9</accession>
<organism evidence="3 4">
    <name type="scientific">Aeribacillus pallidus</name>
    <dbReference type="NCBI Taxonomy" id="33936"/>
    <lineage>
        <taxon>Bacteria</taxon>
        <taxon>Bacillati</taxon>
        <taxon>Bacillota</taxon>
        <taxon>Bacilli</taxon>
        <taxon>Bacillales</taxon>
        <taxon>Bacillaceae</taxon>
        <taxon>Aeribacillus</taxon>
    </lineage>
</organism>
<dbReference type="EMBL" id="LWBR01000001">
    <property type="protein sequence ID" value="KZN98055.1"/>
    <property type="molecule type" value="Genomic_DNA"/>
</dbReference>
<evidence type="ECO:0000313" key="5">
    <source>
        <dbReference type="Proteomes" id="UP000214606"/>
    </source>
</evidence>
<dbReference type="RefSeq" id="WP_063386335.1">
    <property type="nucleotide sequence ID" value="NZ_CP017703.1"/>
</dbReference>
<evidence type="ECO:0000313" key="2">
    <source>
        <dbReference type="EMBL" id="ASS90090.1"/>
    </source>
</evidence>
<accession>A0A164BPY2</accession>
<reference evidence="2 5" key="2">
    <citation type="submission" date="2016-10" db="EMBL/GenBank/DDBJ databases">
        <title>The whole genome sequencing and assembly of Aeribacillus pallidus KCTC3564 strain.</title>
        <authorList>
            <person name="Lee Y.-J."/>
            <person name="Park M.-K."/>
            <person name="Yi H."/>
            <person name="Bahn Y.-S."/>
            <person name="Kim J.F."/>
            <person name="Lee D.-W."/>
        </authorList>
    </citation>
    <scope>NUCLEOTIDE SEQUENCE [LARGE SCALE GENOMIC DNA]</scope>
    <source>
        <strain evidence="2 5">KCTC3564</strain>
    </source>
</reference>
<dbReference type="AlphaFoldDB" id="A0A161YVK9"/>
<dbReference type="GO" id="GO:0008982">
    <property type="term" value="F:protein-N(PI)-phosphohistidine-sugar phosphotransferase activity"/>
    <property type="evidence" value="ECO:0007669"/>
    <property type="project" value="InterPro"/>
</dbReference>
<feature type="modified residue" description="Phosphohistidine; by HPr" evidence="1">
    <location>
        <position position="40"/>
    </location>
</feature>
<dbReference type="SUPFAM" id="SSF141530">
    <property type="entry name" value="PTSIIA/GutA-like"/>
    <property type="match status" value="1"/>
</dbReference>
<dbReference type="Gene3D" id="2.40.33.40">
    <property type="entry name" value="Phosphotransferase system, glucitol/sorbitol-specific IIA component"/>
    <property type="match status" value="1"/>
</dbReference>
<name>A0A161YVK9_9BACI</name>
<gene>
    <name evidence="2" type="ORF">AP3564_07475</name>
    <name evidence="3" type="ORF">AZI98_00510</name>
</gene>
<evidence type="ECO:0000256" key="1">
    <source>
        <dbReference type="PROSITE-ProRule" id="PRU00420"/>
    </source>
</evidence>
<dbReference type="Proteomes" id="UP000214606">
    <property type="component" value="Chromosome"/>
</dbReference>
<proteinExistence type="predicted"/>
<dbReference type="GeneID" id="301124817"/>
<dbReference type="PANTHER" id="PTHR40398:SF1">
    <property type="entry name" value="PTS SYSTEM GLUCITOL_SORBITOL-SPECIFIC EIIA COMPONENT"/>
    <property type="match status" value="1"/>
</dbReference>
<evidence type="ECO:0000313" key="3">
    <source>
        <dbReference type="EMBL" id="KZN98055.1"/>
    </source>
</evidence>
<dbReference type="PANTHER" id="PTHR40398">
    <property type="entry name" value="PTS SYSTEM GLUCITOL/SORBITOL-SPECIFIC EIIA COMPONENT"/>
    <property type="match status" value="1"/>
</dbReference>
<reference evidence="3 4" key="1">
    <citation type="submission" date="2016-04" db="EMBL/GenBank/DDBJ databases">
        <title>Draft genome sequence of Aeribacillus pallidus 8m3 from petroleum reservoir.</title>
        <authorList>
            <person name="Poltaraus A.B."/>
            <person name="Nazina T.N."/>
            <person name="Tourova T.P."/>
            <person name="Malakho S.M."/>
            <person name="Korshunova A.V."/>
            <person name="Sokolova D.S."/>
        </authorList>
    </citation>
    <scope>NUCLEOTIDE SEQUENCE [LARGE SCALE GENOMIC DNA]</scope>
    <source>
        <strain evidence="3 4">8m3</strain>
    </source>
</reference>
<dbReference type="STRING" id="33936.AZI98_00510"/>
<dbReference type="GO" id="GO:0005737">
    <property type="term" value="C:cytoplasm"/>
    <property type="evidence" value="ECO:0007669"/>
    <property type="project" value="InterPro"/>
</dbReference>
<dbReference type="GO" id="GO:0009401">
    <property type="term" value="P:phosphoenolpyruvate-dependent sugar phosphotransferase system"/>
    <property type="evidence" value="ECO:0007669"/>
    <property type="project" value="InterPro"/>
</dbReference>
<dbReference type="KEGG" id="apak:AP3564_07475"/>
<dbReference type="Pfam" id="PF03829">
    <property type="entry name" value="PTSIIA_gutA"/>
    <property type="match status" value="1"/>
</dbReference>
<keyword evidence="4" id="KW-1185">Reference proteome</keyword>
<protein>
    <submittedName>
        <fullName evidence="3">PTS sorbitol transporter subunit IIA</fullName>
    </submittedName>
</protein>
<dbReference type="Proteomes" id="UP000076476">
    <property type="component" value="Unassembled WGS sequence"/>
</dbReference>